<evidence type="ECO:0000256" key="6">
    <source>
        <dbReference type="SAM" id="Phobius"/>
    </source>
</evidence>
<dbReference type="Proteomes" id="UP000265020">
    <property type="component" value="Unassembled WGS sequence"/>
</dbReference>
<dbReference type="Ensembl" id="ENSCVAT00000015662.1">
    <property type="protein sequence ID" value="ENSCVAP00000000084.1"/>
    <property type="gene ID" value="ENSCVAG00000023378.1"/>
</dbReference>
<reference evidence="8" key="1">
    <citation type="submission" date="2025-08" db="UniProtKB">
        <authorList>
            <consortium name="Ensembl"/>
        </authorList>
    </citation>
    <scope>IDENTIFICATION</scope>
</reference>
<dbReference type="InterPro" id="IPR006052">
    <property type="entry name" value="TNF_dom"/>
</dbReference>
<evidence type="ECO:0000313" key="8">
    <source>
        <dbReference type="Ensembl" id="ENSCVAP00000000084.1"/>
    </source>
</evidence>
<keyword evidence="6" id="KW-0812">Transmembrane</keyword>
<proteinExistence type="inferred from homology"/>
<dbReference type="PANTHER" id="PTHR11471:SF34">
    <property type="entry name" value="TUMOR NECROSIS FACTOR LIGAND SUPERFAMILY MEMBER 14"/>
    <property type="match status" value="1"/>
</dbReference>
<dbReference type="GO" id="GO:0016020">
    <property type="term" value="C:membrane"/>
    <property type="evidence" value="ECO:0007669"/>
    <property type="project" value="UniProtKB-SubCell"/>
</dbReference>
<evidence type="ECO:0000256" key="2">
    <source>
        <dbReference type="ARBA" id="ARBA00008670"/>
    </source>
</evidence>
<reference evidence="8" key="2">
    <citation type="submission" date="2025-09" db="UniProtKB">
        <authorList>
            <consortium name="Ensembl"/>
        </authorList>
    </citation>
    <scope>IDENTIFICATION</scope>
</reference>
<feature type="transmembrane region" description="Helical" evidence="6">
    <location>
        <begin position="49"/>
        <end position="71"/>
    </location>
</feature>
<evidence type="ECO:0000256" key="3">
    <source>
        <dbReference type="ARBA" id="ARBA00022514"/>
    </source>
</evidence>
<dbReference type="OMA" id="EACFIYG"/>
<dbReference type="InterPro" id="IPR008983">
    <property type="entry name" value="Tumour_necrosis_fac-like_dom"/>
</dbReference>
<evidence type="ECO:0000256" key="1">
    <source>
        <dbReference type="ARBA" id="ARBA00004370"/>
    </source>
</evidence>
<dbReference type="GO" id="GO:0005125">
    <property type="term" value="F:cytokine activity"/>
    <property type="evidence" value="ECO:0007669"/>
    <property type="project" value="UniProtKB-KW"/>
</dbReference>
<keyword evidence="6" id="KW-1133">Transmembrane helix</keyword>
<keyword evidence="3" id="KW-0202">Cytokine</keyword>
<dbReference type="KEGG" id="cvg:107093404"/>
<comment type="subcellular location">
    <subcellularLocation>
        <location evidence="1">Membrane</location>
    </subcellularLocation>
</comment>
<keyword evidence="4 6" id="KW-0472">Membrane</keyword>
<dbReference type="SUPFAM" id="SSF49842">
    <property type="entry name" value="TNF-like"/>
    <property type="match status" value="1"/>
</dbReference>
<dbReference type="OrthoDB" id="6072476at2759"/>
<dbReference type="RefSeq" id="XP_015243926.1">
    <property type="nucleotide sequence ID" value="XM_015388440.1"/>
</dbReference>
<dbReference type="SMART" id="SM00207">
    <property type="entry name" value="TNF"/>
    <property type="match status" value="1"/>
</dbReference>
<dbReference type="CTD" id="8740"/>
<dbReference type="GeneID" id="107093404"/>
<dbReference type="Gene3D" id="2.60.120.40">
    <property type="match status" value="1"/>
</dbReference>
<dbReference type="GO" id="GO:0006955">
    <property type="term" value="P:immune response"/>
    <property type="evidence" value="ECO:0007669"/>
    <property type="project" value="InterPro"/>
</dbReference>
<evidence type="ECO:0000259" key="7">
    <source>
        <dbReference type="PROSITE" id="PS50049"/>
    </source>
</evidence>
<dbReference type="GeneTree" id="ENSGT01060000248544"/>
<dbReference type="GO" id="GO:0005164">
    <property type="term" value="F:tumor necrosis factor receptor binding"/>
    <property type="evidence" value="ECO:0007669"/>
    <property type="project" value="InterPro"/>
</dbReference>
<dbReference type="PROSITE" id="PS00251">
    <property type="entry name" value="THD_1"/>
    <property type="match status" value="1"/>
</dbReference>
<sequence length="241" mass="27452">MFYNSKRSPGGMAQGNIPSVFVVDTNATRPAVPPRLSKEKKRSDAVQNLLILLVTLALVGLAIEACFIYRFHSFQAENSPHSEKQSGGFPVPTTKSPTDEMRPPKPMAHLTDGQDVQHNKHIMSWSRNADPILYEMNYDKGKLIIQKEGFYYIYSKVYFSPDNSFHHSVEMETERYSGGSIRLLQSRMYSKKSKGPENTSNSYLGGVFHLYKNDAIYVYISNTEQIMRHKAYENVFGAYMI</sequence>
<dbReference type="InterPro" id="IPR021184">
    <property type="entry name" value="TNF_CS"/>
</dbReference>
<comment type="similarity">
    <text evidence="2">Belongs to the tumor necrosis factor family.</text>
</comment>
<dbReference type="PANTHER" id="PTHR11471">
    <property type="entry name" value="TUMOR NECROSIS FACTOR FAMILY MEMBER"/>
    <property type="match status" value="1"/>
</dbReference>
<evidence type="ECO:0000256" key="4">
    <source>
        <dbReference type="ARBA" id="ARBA00023136"/>
    </source>
</evidence>
<evidence type="ECO:0000256" key="5">
    <source>
        <dbReference type="SAM" id="MobiDB-lite"/>
    </source>
</evidence>
<feature type="region of interest" description="Disordered" evidence="5">
    <location>
        <begin position="79"/>
        <end position="102"/>
    </location>
</feature>
<evidence type="ECO:0000313" key="9">
    <source>
        <dbReference type="Proteomes" id="UP000265020"/>
    </source>
</evidence>
<dbReference type="PROSITE" id="PS50049">
    <property type="entry name" value="THD_2"/>
    <property type="match status" value="1"/>
</dbReference>
<feature type="domain" description="THD" evidence="7">
    <location>
        <begin position="106"/>
        <end position="241"/>
    </location>
</feature>
<name>A0A3Q2C656_CYPVA</name>
<protein>
    <submittedName>
        <fullName evidence="8">TNF superfamily member 14</fullName>
    </submittedName>
</protein>
<organism evidence="8 9">
    <name type="scientific">Cyprinodon variegatus</name>
    <name type="common">Sheepshead minnow</name>
    <dbReference type="NCBI Taxonomy" id="28743"/>
    <lineage>
        <taxon>Eukaryota</taxon>
        <taxon>Metazoa</taxon>
        <taxon>Chordata</taxon>
        <taxon>Craniata</taxon>
        <taxon>Vertebrata</taxon>
        <taxon>Euteleostomi</taxon>
        <taxon>Actinopterygii</taxon>
        <taxon>Neopterygii</taxon>
        <taxon>Teleostei</taxon>
        <taxon>Neoteleostei</taxon>
        <taxon>Acanthomorphata</taxon>
        <taxon>Ovalentaria</taxon>
        <taxon>Atherinomorphae</taxon>
        <taxon>Cyprinodontiformes</taxon>
        <taxon>Cyprinodontidae</taxon>
        <taxon>Cyprinodon</taxon>
    </lineage>
</organism>
<keyword evidence="9" id="KW-1185">Reference proteome</keyword>
<dbReference type="AlphaFoldDB" id="A0A3Q2C656"/>
<dbReference type="GO" id="GO:0005615">
    <property type="term" value="C:extracellular space"/>
    <property type="evidence" value="ECO:0007669"/>
    <property type="project" value="UniProtKB-KW"/>
</dbReference>
<dbReference type="Pfam" id="PF00229">
    <property type="entry name" value="TNF"/>
    <property type="match status" value="1"/>
</dbReference>
<dbReference type="STRING" id="28743.ENSCVAP00000000084"/>
<accession>A0A3Q2C656</accession>